<dbReference type="Gene3D" id="1.25.40.10">
    <property type="entry name" value="Tetratricopeptide repeat domain"/>
    <property type="match status" value="1"/>
</dbReference>
<dbReference type="Gene3D" id="1.10.1070.11">
    <property type="entry name" value="Phosphatidylinositol 3-/4-kinase, catalytic domain"/>
    <property type="match status" value="1"/>
</dbReference>
<dbReference type="GO" id="GO:0046695">
    <property type="term" value="C:SLIK (SAGA-like) complex"/>
    <property type="evidence" value="ECO:0007669"/>
    <property type="project" value="EnsemblFungi"/>
</dbReference>
<dbReference type="GO" id="GO:0005634">
    <property type="term" value="C:nucleus"/>
    <property type="evidence" value="ECO:0007669"/>
    <property type="project" value="EnsemblFungi"/>
</dbReference>
<dbReference type="EMBL" id="FQNF01000059">
    <property type="protein sequence ID" value="SGZ40673.1"/>
    <property type="molecule type" value="Genomic_DNA"/>
</dbReference>
<reference evidence="6" key="1">
    <citation type="submission" date="2016-11" db="EMBL/GenBank/DDBJ databases">
        <authorList>
            <person name="Guldener U."/>
        </authorList>
    </citation>
    <scope>NUCLEOTIDE SEQUENCE [LARGE SCALE GENOMIC DNA]</scope>
</reference>
<dbReference type="InterPro" id="IPR011990">
    <property type="entry name" value="TPR-like_helical_dom_sf"/>
</dbReference>
<evidence type="ECO:0000313" key="5">
    <source>
        <dbReference type="EMBL" id="SGZ40673.1"/>
    </source>
</evidence>
<dbReference type="GO" id="GO:0045944">
    <property type="term" value="P:positive regulation of transcription by RNA polymerase II"/>
    <property type="evidence" value="ECO:0007669"/>
    <property type="project" value="EnsemblFungi"/>
</dbReference>
<dbReference type="Pfam" id="PF02259">
    <property type="entry name" value="FAT"/>
    <property type="match status" value="1"/>
</dbReference>
<dbReference type="InterPro" id="IPR016024">
    <property type="entry name" value="ARM-type_fold"/>
</dbReference>
<accession>A0A1L0CQD0</accession>
<dbReference type="InterPro" id="IPR019734">
    <property type="entry name" value="TPR_rpt"/>
</dbReference>
<evidence type="ECO:0000256" key="1">
    <source>
        <dbReference type="ARBA" id="ARBA00007234"/>
    </source>
</evidence>
<dbReference type="OrthoDB" id="5570127at2759"/>
<dbReference type="InterPro" id="IPR011009">
    <property type="entry name" value="Kinase-like_dom_sf"/>
</dbReference>
<protein>
    <submittedName>
        <fullName evidence="5">Related to Transcription-associated protein 1</fullName>
    </submittedName>
</protein>
<dbReference type="Pfam" id="PF20175">
    <property type="entry name" value="Tra1_central"/>
    <property type="match status" value="1"/>
</dbReference>
<dbReference type="InterPro" id="IPR014009">
    <property type="entry name" value="PIK_FAT"/>
</dbReference>
<feature type="domain" description="FAT" evidence="4">
    <location>
        <begin position="2793"/>
        <end position="3346"/>
    </location>
</feature>
<dbReference type="SUPFAM" id="SSF56112">
    <property type="entry name" value="Protein kinase-like (PK-like)"/>
    <property type="match status" value="1"/>
</dbReference>
<feature type="repeat" description="TPR" evidence="2">
    <location>
        <begin position="3189"/>
        <end position="3222"/>
    </location>
</feature>
<dbReference type="GO" id="GO:0006281">
    <property type="term" value="P:DNA repair"/>
    <property type="evidence" value="ECO:0007669"/>
    <property type="project" value="EnsemblFungi"/>
</dbReference>
<dbReference type="InterPro" id="IPR000403">
    <property type="entry name" value="PI3/4_kinase_cat_dom"/>
</dbReference>
<dbReference type="Pfam" id="PF00454">
    <property type="entry name" value="PI3_PI4_kinase"/>
    <property type="match status" value="1"/>
</dbReference>
<dbReference type="InterPro" id="IPR046805">
    <property type="entry name" value="Tra1_ring"/>
</dbReference>
<dbReference type="InterPro" id="IPR036940">
    <property type="entry name" value="PI3/4_kinase_cat_sf"/>
</dbReference>
<dbReference type="PROSITE" id="PS50290">
    <property type="entry name" value="PI3_4_KINASE_3"/>
    <property type="match status" value="1"/>
</dbReference>
<dbReference type="InterPro" id="IPR003151">
    <property type="entry name" value="PIK-rel_kinase_FAT"/>
</dbReference>
<dbReference type="SUPFAM" id="SSF48371">
    <property type="entry name" value="ARM repeat"/>
    <property type="match status" value="1"/>
</dbReference>
<dbReference type="PANTHER" id="PTHR11139">
    <property type="entry name" value="ATAXIA TELANGIECTASIA MUTATED ATM -RELATED"/>
    <property type="match status" value="1"/>
</dbReference>
<dbReference type="Pfam" id="PF20206">
    <property type="entry name" value="Tra1_ring"/>
    <property type="match status" value="1"/>
</dbReference>
<dbReference type="InterPro" id="IPR050517">
    <property type="entry name" value="DDR_Repair_Kinase"/>
</dbReference>
<keyword evidence="6" id="KW-1185">Reference proteome</keyword>
<dbReference type="PANTHER" id="PTHR11139:SF1">
    <property type="entry name" value="TRANSFORMATION_TRANSCRIPTION DOMAIN-ASSOCIATED PROTEIN"/>
    <property type="match status" value="1"/>
</dbReference>
<dbReference type="GO" id="GO:0035267">
    <property type="term" value="C:NuA4 histone acetyltransferase complex"/>
    <property type="evidence" value="ECO:0007669"/>
    <property type="project" value="EnsemblFungi"/>
</dbReference>
<evidence type="ECO:0000259" key="4">
    <source>
        <dbReference type="PROSITE" id="PS51189"/>
    </source>
</evidence>
<comment type="similarity">
    <text evidence="1">Belongs to the PI3/PI4-kinase family. TRA1 subfamily.</text>
</comment>
<keyword evidence="2" id="KW-0802">TPR repeat</keyword>
<dbReference type="InterPro" id="IPR046807">
    <property type="entry name" value="Tra1_central"/>
</dbReference>
<name>A0A1L0CQD0_9ASCO</name>
<sequence length="3928" mass="452017">MTTLNTTTNDSYGEQIDKYHSTIAKYIKTSEEDSNIAFDNDLQLSLTALFDTADMLSEKEPKKFSETFLPSFIKLLNNVECSMNKSDLNNTIRHTILEILGKVNPHIINISTSPELIQSEDPQAKPSIKTDNMVIPPSLVEPLFNCLYKDVLLVDNEINAVLALKLINNIFKFFRYFLLNQVGDFLENFLYPLYRNSSTLINESFSTERSITEDSQPLVKGLSSFKVLAECPVSVVSIFSSFKSIVPAETEKYLPLVMEFLDAEVTFQKQSREDFENSQIDKIKQSLNIDPAAEVSESQNFKIQKNIQRYCAIAPAIVNMNRRDEFCNLLTAQIKCASFLVYIFLRNYVPDLLKQHAPRVPGILCRLLQDLPADMTHLRKELLQTIRHIFSTPYKKLFISHLPVLLNEDVLLSQGFTNTDILRTLALSNIADLVHNLRGMLSLDQIETSINLFIKYLHDTTLQTNVHIMSSKLLTNLVDSILQHGKEFPQYAPRARKLMVTIIEGFVVRLKMLNFTKDSIVHYQDLYAKRKQRKYDELPGRIKENDRENFIKKVIFKDTESRFESEKSKDSDLTKSIDEDVDMELPSNFAGFYMDRFDIKDHSPILITSNTTYTNVINVTNREKMRDPDPASLLYGAPIKDALYLYRTLLPFLKSVISDLRQFNPPPNDFTENQKTWYTLARIFTLEETKLFKTLFHETLKGFMFFTNKVESETKNNTDTVVKKKYFDIRSPNLPLSVSRESRDLMESFVVIFMHLDIPTFSEIVESEMEFFYQCILEDSAILHVAQSFLTGEVTSPAFNSILLRFLSKKLPSLGDADINVSNIIIRLYKLSFMSVNVFPLKNEQVLLAHINDIVLDSLKYATLTHEPLVYFYLIRTLFRCIGGGKLENLYLALIPVLNTLLETLNNLIKQTKTPYAKNLYVEICLTIPVKLVVLAPLFSKLLNPLCISLQCHEQTDLIQQGLRTLELCVDTFNAEYLDPLIEPSADELFNALFGLLKPIPGNPQNSHTAVRILGKLGGRNRKFLKPPKDLNFRDKYPEVLASCEIYGLSPIDPLNISMVNGSSAQAQTVESGVLGVNGWNNDSPQEDLNNMQQNKDVTTSFSIATCVEDVLKLFYDPGCEKEYRLKAFEYLSSVLKITIGSGSEKSQLSQDELLLKVSKVLNNINENKLDDASLELSTKKMKDLNKFETLIIDLLDSIFFATSIPELVEPATLFLLNLADHFSICHLAETIEECLIEEAALKMETVNPAKTIQSTVFIKSLINSLGNYNADTRKTAVKVTERLFVTSEVLLKSQSNKSEILAKNLLAMDMFKEFIHGTTNEEFYIKCGCVLGLHTIITKFIDSEYIHFLIKKYQFSITSAMFFVLEDTKTEYPHVIVTRTTDVICKILSSSLTPISDEQLQEDKFLLHSLSEVICYLNSPAKVTRDASRKILDMISERTKLPISSLMSHVKTLLLKPIFSKPLRALPIPIIIGNVEAVTYCLKTTEQISSSEELLRFLAEVIALVDADDKSLSGNNKVADYSMKRQLVVLRVTCIKLLSASVANEHIASSKDGQTRLDILNLFFKTMTKDSNEIIDATYEGLKTAITTSNYKLPKEVLQPGLKPLLINLSDRENLSPFRLKALTRVLEILNSHFKLEVGKKLLDHLDWKSNVMNLDLLADQDIIGQTPTEILVHIVNMFHLLPNQADIFLKDLVTKVMRLENKLRCHLDSPFRVPLARFLNRFHESAAEYMTKNLSYRIWVSFICAICQLPEANQLYQQLKSRLPSYVETFKKAVENTPDRCVSFYASVIDLVTTVFKMEGTQWLHDNANIVESLLKMTINVKATVKSSGFYFDHTQLNQALTGFQELFIDLIKNGPKESQINYFMEFVKCLFKSEVTPLEEFKDLIFNKIVDSRTSDVSQRIEFLNVASSYIVENMEKPISLFLARSVIKDTLVFEGSYSNHLNNLLPAQLSIESLNETWFGILANNIWANETLMESNIIQSELDFLKFEFINLTATLVKWAPECVKLYKENIIEFGWSCIKMKDELCKQASYMLFAMFIPVFGVNSQVITPIFVSLLRNEQTEGRFLVSQSLDLLIPEMYKRHLDENDADEWLTWVKWIRRVLSEEKSSQNLLIYHLLCGFPEEFFSVRELFVSNIINYLDRLFKRQSSGLLESQNLAMDLLELILKWEEKHNSLKSAQEDEDRMDVEVEETTKSGSVESIESTASQFSMNFEISYNLRESCVSSLIKYLCSASSKNSDILLNLKGLDLLSKFLSAKLWNDVKPSLEYYEKTLTFSGTPADNIVPYIINYLQVFEIVLEQRPAEWICENINYLSTLLKSCLSSNHHDIQRGSQKILKIILKAIVDTNALEKEAEILENNKAMDDDDDVDDVGNHGISADDKLTKPVDENDVDLTPCLSFVNSIVLIISKNLVIHSTSISSGVMLAWTLFMKIPAKVDSLLTSLLTTFNKLVNDYLNTPVASDPKAIEEVRLNLKLIEYSFFILSDKIALLNDQRRTFLSLIATLVDKSNDVYILKQILRMLRYWAFSGENYPTVKEVSAVLTRMLTLELKGQTELTLEYFELVISIFENRHELNSDFPIRMEHPFLVGTKISDSKLRKRFMNMLNDSIEADIHERLYYIIKDQNWEYVGDSPWLNQATQLLYGSFNRQSEINLSFESKLPSIKRIERLFNDSNNAHENVTYKLNGNLRTLVENEHRFVTSDLRVTAGDFTDYLSELFYKAPSTIRSAWVSIFPVAFKSVQPNELYGMNRSLVALLSKDYHVRQSRSPMNVIGALLEGFKNIETIEIPPHLLKYLALTHNAWFESLYLLEESLIKGKLDNGRNQEVIEDAILELYSTLSEKDMFYGLWRRRATYSETIAALSYEQIGMFDKAQQLYESAQVKTRANALPYLESEYSLWEDGWIYCAQELQQWEILTDIAHDEAYTDLMVECAWRTANWNVDRPSIESSLKGLLETPTPRRQLLETFVGLQKQFKSKGNDTEVKKMIEDGIQISLAKWATLPKRVSDAHIPLLHIFQEFTEMSELQLIYKPLFDTTQANIEQKSADIKRVLSNWRERTPNQWDDLNIWNDLITWRTHVFDNINETYLPMLNNLPKGTKNVPNYYYKGYHEVAWVINRFAQVARIQESTDVCLDQLNKIYSLPNIEIHEAFLKLMEQAKCYYENPEELNTGIEVIGNTNLTYFSESQKSEFITMQGMFLTKKNEYDKANESFVKAIQLDIKLPKAWAEWGRYHDKRFTESKFKMEHASSAFSCYLQAASLYNNRESRQMLSKVLWFMSLKNDGNNIEELFETSKQEIPTWYWITFIPQLISALSHKEAKMARSILIQIVKEYPQAVHFHLRTAREEFMGYELMNKKNASGNEGEGVDVKSEPSKTAQTLEYLDEMNKFLKTSYPLLALTLEFLTDQVSSSKKAITPDETFYRVINTLLNEAHSTYQRLPDYNENVQLPEKIVSNIFKQCNDNSDDGLKLKLVVDFVQTKPTFEAYIKRLRLWKEKINSKLSRYSDDEKFEEVFPYLTRFHQKKYEDIDIPGQYLLTKDNNKYFVKIGRFLSNVNFVVRANGSYRVLNIRGSDGSIHSFSIETPTTSSRTCRREERVIQMFRLMNDILDRYVQTRKRGIVFTTPISVSFSLDVKLHRYSKKFKTLQDIFEEYCERIGMDKNKVYDYYIEQIKAANNKDLPKPDVVAAKVEILSTIQQMYISKNVLKDYFKVMFKDFERFWVFRKTFTMRYATHCLMTYMMSIGNRTPSRININVESGDVFSTEFVPNKVSLERLPEAYRNNMPKLANDAPILQLQEHIPFRLTPNIQKLIGDVGLEGVFSTTMLLLSKGLLSSQENDIRNHLNLLIKNEVITWFSDNHKGLNVNRLEGNELELLSIVHLNTELIVRKMISLSHFSSQFAASNHFVLEAISTAVSPRNLTTLEITSMPYF</sequence>
<evidence type="ECO:0000259" key="3">
    <source>
        <dbReference type="PROSITE" id="PS50290"/>
    </source>
</evidence>
<dbReference type="PROSITE" id="PS51189">
    <property type="entry name" value="FAT"/>
    <property type="match status" value="1"/>
</dbReference>
<organism evidence="5 6">
    <name type="scientific">Hanseniaspora guilliermondii</name>
    <dbReference type="NCBI Taxonomy" id="56406"/>
    <lineage>
        <taxon>Eukaryota</taxon>
        <taxon>Fungi</taxon>
        <taxon>Dikarya</taxon>
        <taxon>Ascomycota</taxon>
        <taxon>Saccharomycotina</taxon>
        <taxon>Saccharomycetes</taxon>
        <taxon>Saccharomycodales</taxon>
        <taxon>Saccharomycodaceae</taxon>
        <taxon>Hanseniaspora</taxon>
    </lineage>
</organism>
<dbReference type="CDD" id="cd05163">
    <property type="entry name" value="PIKK_TRRAP"/>
    <property type="match status" value="1"/>
</dbReference>
<dbReference type="SMART" id="SM00146">
    <property type="entry name" value="PI3Kc"/>
    <property type="match status" value="1"/>
</dbReference>
<gene>
    <name evidence="5" type="ORF">HGUI_02873</name>
</gene>
<dbReference type="SUPFAM" id="SSF48452">
    <property type="entry name" value="TPR-like"/>
    <property type="match status" value="1"/>
</dbReference>
<dbReference type="VEuPathDB" id="FungiDB:HGUI_02873"/>
<dbReference type="Proteomes" id="UP000183365">
    <property type="component" value="Unassembled WGS sequence"/>
</dbReference>
<proteinExistence type="inferred from homology"/>
<dbReference type="GO" id="GO:0004402">
    <property type="term" value="F:histone acetyltransferase activity"/>
    <property type="evidence" value="ECO:0007669"/>
    <property type="project" value="EnsemblFungi"/>
</dbReference>
<dbReference type="GO" id="GO:0000124">
    <property type="term" value="C:SAGA complex"/>
    <property type="evidence" value="ECO:0007669"/>
    <property type="project" value="EnsemblFungi"/>
</dbReference>
<dbReference type="GO" id="GO:0004672">
    <property type="term" value="F:protein kinase activity"/>
    <property type="evidence" value="ECO:0007669"/>
    <property type="project" value="UniProtKB-ARBA"/>
</dbReference>
<evidence type="ECO:0000313" key="6">
    <source>
        <dbReference type="Proteomes" id="UP000183365"/>
    </source>
</evidence>
<feature type="domain" description="PI3K/PI4K catalytic" evidence="3">
    <location>
        <begin position="3550"/>
        <end position="3895"/>
    </location>
</feature>
<evidence type="ECO:0000256" key="2">
    <source>
        <dbReference type="PROSITE-ProRule" id="PRU00339"/>
    </source>
</evidence>
<dbReference type="PROSITE" id="PS50005">
    <property type="entry name" value="TPR"/>
    <property type="match status" value="1"/>
</dbReference>